<evidence type="ECO:0000313" key="1">
    <source>
        <dbReference type="EMBL" id="GFS80934.1"/>
    </source>
</evidence>
<name>A0A8X6MW02_NEPPI</name>
<comment type="caution">
    <text evidence="1">The sequence shown here is derived from an EMBL/GenBank/DDBJ whole genome shotgun (WGS) entry which is preliminary data.</text>
</comment>
<dbReference type="Proteomes" id="UP000887013">
    <property type="component" value="Unassembled WGS sequence"/>
</dbReference>
<keyword evidence="2" id="KW-1185">Reference proteome</keyword>
<protein>
    <submittedName>
        <fullName evidence="1">Uncharacterized protein</fullName>
    </submittedName>
</protein>
<accession>A0A8X6MW02</accession>
<dbReference type="EMBL" id="BMAW01002914">
    <property type="protein sequence ID" value="GFS80934.1"/>
    <property type="molecule type" value="Genomic_DNA"/>
</dbReference>
<gene>
    <name evidence="1" type="primary">AVEN_218225_1</name>
    <name evidence="1" type="ORF">NPIL_669441</name>
</gene>
<reference evidence="1" key="1">
    <citation type="submission" date="2020-08" db="EMBL/GenBank/DDBJ databases">
        <title>Multicomponent nature underlies the extraordinary mechanical properties of spider dragline silk.</title>
        <authorList>
            <person name="Kono N."/>
            <person name="Nakamura H."/>
            <person name="Mori M."/>
            <person name="Yoshida Y."/>
            <person name="Ohtoshi R."/>
            <person name="Malay A.D."/>
            <person name="Moran D.A.P."/>
            <person name="Tomita M."/>
            <person name="Numata K."/>
            <person name="Arakawa K."/>
        </authorList>
    </citation>
    <scope>NUCLEOTIDE SEQUENCE</scope>
</reference>
<dbReference type="OrthoDB" id="6423399at2759"/>
<evidence type="ECO:0000313" key="2">
    <source>
        <dbReference type="Proteomes" id="UP000887013"/>
    </source>
</evidence>
<proteinExistence type="predicted"/>
<organism evidence="1 2">
    <name type="scientific">Nephila pilipes</name>
    <name type="common">Giant wood spider</name>
    <name type="synonym">Nephila maculata</name>
    <dbReference type="NCBI Taxonomy" id="299642"/>
    <lineage>
        <taxon>Eukaryota</taxon>
        <taxon>Metazoa</taxon>
        <taxon>Ecdysozoa</taxon>
        <taxon>Arthropoda</taxon>
        <taxon>Chelicerata</taxon>
        <taxon>Arachnida</taxon>
        <taxon>Araneae</taxon>
        <taxon>Araneomorphae</taxon>
        <taxon>Entelegynae</taxon>
        <taxon>Araneoidea</taxon>
        <taxon>Nephilidae</taxon>
        <taxon>Nephila</taxon>
    </lineage>
</organism>
<dbReference type="AlphaFoldDB" id="A0A8X6MW02"/>
<sequence>MVIVSDSKNPAEGLKKSCVQDFNVELYKSVLNERLFLRHRQNILVTKDQGIKTVSQNKIGFTPFYDKKYLLDDGINCYPFGHYAINETDEE</sequence>